<keyword evidence="6" id="KW-1133">Transmembrane helix</keyword>
<feature type="domain" description="Peptidase S26" evidence="7">
    <location>
        <begin position="44"/>
        <end position="246"/>
    </location>
</feature>
<sequence length="264" mass="28268">MSDSDAQGSAESPTESSAESPVERSVESGAAAPAAPAHRIPVWQESILLLVLAVVLAMVVKTFFVQAFYIPSGSMEPGLEINDRILVQKVSYWGDGSPERGDIIVFEDPANWLSPSEEVGPGNVLTRTMSRIGLYPSGGHLVKRVIGVAGDVIKCCDEQGRVLVNGVPLDSSDFILTSGACQASMIGCRWEAGPVPDGELFVLGDHRDDSADSSYHLCRKPKTGCSPGDAYVPVDKVVGKVFARVWPASRFTILHRPDAFRALD</sequence>
<evidence type="ECO:0000256" key="4">
    <source>
        <dbReference type="ARBA" id="ARBA00022801"/>
    </source>
</evidence>
<evidence type="ECO:0000256" key="1">
    <source>
        <dbReference type="ARBA" id="ARBA00000677"/>
    </source>
</evidence>
<organism evidence="8">
    <name type="scientific">freshwater metagenome</name>
    <dbReference type="NCBI Taxonomy" id="449393"/>
    <lineage>
        <taxon>unclassified sequences</taxon>
        <taxon>metagenomes</taxon>
        <taxon>ecological metagenomes</taxon>
    </lineage>
</organism>
<feature type="compositionally biased region" description="Low complexity" evidence="5">
    <location>
        <begin position="9"/>
        <end position="20"/>
    </location>
</feature>
<dbReference type="InterPro" id="IPR036286">
    <property type="entry name" value="LexA/Signal_pep-like_sf"/>
</dbReference>
<dbReference type="EC" id="3.4.21.89" evidence="3"/>
<dbReference type="GO" id="GO:0009003">
    <property type="term" value="F:signal peptidase activity"/>
    <property type="evidence" value="ECO:0007669"/>
    <property type="project" value="UniProtKB-EC"/>
</dbReference>
<dbReference type="SUPFAM" id="SSF51306">
    <property type="entry name" value="LexA/Signal peptidase"/>
    <property type="match status" value="1"/>
</dbReference>
<dbReference type="PANTHER" id="PTHR43390">
    <property type="entry name" value="SIGNAL PEPTIDASE I"/>
    <property type="match status" value="1"/>
</dbReference>
<accession>A0A6J6SJ83</accession>
<keyword evidence="6" id="KW-0812">Transmembrane</keyword>
<dbReference type="GO" id="GO:0004252">
    <property type="term" value="F:serine-type endopeptidase activity"/>
    <property type="evidence" value="ECO:0007669"/>
    <property type="project" value="InterPro"/>
</dbReference>
<feature type="transmembrane region" description="Helical" evidence="6">
    <location>
        <begin position="47"/>
        <end position="69"/>
    </location>
</feature>
<comment type="catalytic activity">
    <reaction evidence="1">
        <text>Cleavage of hydrophobic, N-terminal signal or leader sequences from secreted and periplasmic proteins.</text>
        <dbReference type="EC" id="3.4.21.89"/>
    </reaction>
</comment>
<evidence type="ECO:0000313" key="8">
    <source>
        <dbReference type="EMBL" id="CAB4734961.1"/>
    </source>
</evidence>
<dbReference type="InterPro" id="IPR000223">
    <property type="entry name" value="Pept_S26A_signal_pept_1"/>
</dbReference>
<dbReference type="Gene3D" id="2.10.109.10">
    <property type="entry name" value="Umud Fragment, subunit A"/>
    <property type="match status" value="1"/>
</dbReference>
<dbReference type="Pfam" id="PF10502">
    <property type="entry name" value="Peptidase_S26"/>
    <property type="match status" value="1"/>
</dbReference>
<reference evidence="8" key="1">
    <citation type="submission" date="2020-05" db="EMBL/GenBank/DDBJ databases">
        <authorList>
            <person name="Chiriac C."/>
            <person name="Salcher M."/>
            <person name="Ghai R."/>
            <person name="Kavagutti S V."/>
        </authorList>
    </citation>
    <scope>NUCLEOTIDE SEQUENCE</scope>
</reference>
<name>A0A6J6SJ83_9ZZZZ</name>
<dbReference type="NCBIfam" id="TIGR02227">
    <property type="entry name" value="sigpep_I_bact"/>
    <property type="match status" value="1"/>
</dbReference>
<evidence type="ECO:0000256" key="6">
    <source>
        <dbReference type="SAM" id="Phobius"/>
    </source>
</evidence>
<dbReference type="GO" id="GO:0006465">
    <property type="term" value="P:signal peptide processing"/>
    <property type="evidence" value="ECO:0007669"/>
    <property type="project" value="InterPro"/>
</dbReference>
<dbReference type="InterPro" id="IPR019758">
    <property type="entry name" value="Pept_S26A_signal_pept_1_CS"/>
</dbReference>
<gene>
    <name evidence="8" type="ORF">UFOPK2579_02820</name>
</gene>
<dbReference type="EMBL" id="CAEZXR010000465">
    <property type="protein sequence ID" value="CAB4734961.1"/>
    <property type="molecule type" value="Genomic_DNA"/>
</dbReference>
<dbReference type="AlphaFoldDB" id="A0A6J6SJ83"/>
<protein>
    <recommendedName>
        <fullName evidence="3">signal peptidase I</fullName>
        <ecNumber evidence="3">3.4.21.89</ecNumber>
    </recommendedName>
</protein>
<keyword evidence="4" id="KW-0378">Hydrolase</keyword>
<dbReference type="CDD" id="cd06530">
    <property type="entry name" value="S26_SPase_I"/>
    <property type="match status" value="1"/>
</dbReference>
<dbReference type="PROSITE" id="PS00761">
    <property type="entry name" value="SPASE_I_3"/>
    <property type="match status" value="1"/>
</dbReference>
<keyword evidence="6" id="KW-0472">Membrane</keyword>
<evidence type="ECO:0000256" key="2">
    <source>
        <dbReference type="ARBA" id="ARBA00009370"/>
    </source>
</evidence>
<comment type="similarity">
    <text evidence="2">Belongs to the peptidase S26 family.</text>
</comment>
<feature type="region of interest" description="Disordered" evidence="5">
    <location>
        <begin position="1"/>
        <end position="30"/>
    </location>
</feature>
<evidence type="ECO:0000256" key="5">
    <source>
        <dbReference type="SAM" id="MobiDB-lite"/>
    </source>
</evidence>
<dbReference type="GO" id="GO:0016020">
    <property type="term" value="C:membrane"/>
    <property type="evidence" value="ECO:0007669"/>
    <property type="project" value="InterPro"/>
</dbReference>
<dbReference type="InterPro" id="IPR019533">
    <property type="entry name" value="Peptidase_S26"/>
</dbReference>
<dbReference type="PRINTS" id="PR00727">
    <property type="entry name" value="LEADERPTASE"/>
</dbReference>
<dbReference type="PANTHER" id="PTHR43390:SF1">
    <property type="entry name" value="CHLOROPLAST PROCESSING PEPTIDASE"/>
    <property type="match status" value="1"/>
</dbReference>
<evidence type="ECO:0000259" key="7">
    <source>
        <dbReference type="Pfam" id="PF10502"/>
    </source>
</evidence>
<evidence type="ECO:0000256" key="3">
    <source>
        <dbReference type="ARBA" id="ARBA00013208"/>
    </source>
</evidence>
<proteinExistence type="inferred from homology"/>